<dbReference type="AlphaFoldDB" id="A0A4Q5LLK4"/>
<dbReference type="InterPro" id="IPR008928">
    <property type="entry name" value="6-hairpin_glycosidase_sf"/>
</dbReference>
<reference evidence="1 2" key="1">
    <citation type="submission" date="2019-02" db="EMBL/GenBank/DDBJ databases">
        <title>Bacterial novel species Mucilaginibacter sp. 17JY9-4 isolated from soil.</title>
        <authorList>
            <person name="Jung H.-Y."/>
        </authorList>
    </citation>
    <scope>NUCLEOTIDE SEQUENCE [LARGE SCALE GENOMIC DNA]</scope>
    <source>
        <strain evidence="1 2">17JY9-4</strain>
    </source>
</reference>
<accession>A0A4Q5LLK4</accession>
<dbReference type="SUPFAM" id="SSF48208">
    <property type="entry name" value="Six-hairpin glycosidases"/>
    <property type="match status" value="1"/>
</dbReference>
<dbReference type="Pfam" id="PF03663">
    <property type="entry name" value="Glyco_hydro_76"/>
    <property type="match status" value="1"/>
</dbReference>
<dbReference type="EMBL" id="SEWG01000003">
    <property type="protein sequence ID" value="RYU90528.1"/>
    <property type="molecule type" value="Genomic_DNA"/>
</dbReference>
<sequence length="401" mass="46187">MTLIQKHIRIVALILIISGILPHVSSAQQNLSAEYRKRAESIYLNVWKRYRVPAQIGLFSENYPSNNKDTLTYFQGSGVKEKEVSFLWPFSGMFSAANVLMKVPALKAKYKPYQDSLVMGIEQYRDTVRKPAGYQAYPVKLEKADRYYDDNGLVGIDYMESYFNTNNPVYLQRAKGVFKFILSGWNDDVGGGVTWLEGHNDQKPACTNGMATLTALKIYQGSKDKYYLQQGEKFYSWMYKTLRDPATGIIANDVKLDGKQNLTFYTYNTGSLMEAAVMLYRFTGKKQYLEQAKMLAADSYKYYSGLPHNNNHALQIDLPWFVTVLFRGYEALYKVDGNYRYIAAIEKSLNYAWQTSRDRYGLISHSWTPKPDELQKPKWLLDEACIAELYARLSILQKDKK</sequence>
<dbReference type="InterPro" id="IPR014512">
    <property type="entry name" value="O_gly_hydro"/>
</dbReference>
<dbReference type="Gene3D" id="1.50.10.20">
    <property type="match status" value="1"/>
</dbReference>
<organism evidence="1 2">
    <name type="scientific">Mucilaginibacter terrigena</name>
    <dbReference type="NCBI Taxonomy" id="2492395"/>
    <lineage>
        <taxon>Bacteria</taxon>
        <taxon>Pseudomonadati</taxon>
        <taxon>Bacteroidota</taxon>
        <taxon>Sphingobacteriia</taxon>
        <taxon>Sphingobacteriales</taxon>
        <taxon>Sphingobacteriaceae</taxon>
        <taxon>Mucilaginibacter</taxon>
    </lineage>
</organism>
<protein>
    <submittedName>
        <fullName evidence="1">Hydrolase</fullName>
    </submittedName>
</protein>
<dbReference type="GO" id="GO:0016787">
    <property type="term" value="F:hydrolase activity"/>
    <property type="evidence" value="ECO:0007669"/>
    <property type="project" value="UniProtKB-KW"/>
</dbReference>
<dbReference type="GO" id="GO:0005975">
    <property type="term" value="P:carbohydrate metabolic process"/>
    <property type="evidence" value="ECO:0007669"/>
    <property type="project" value="InterPro"/>
</dbReference>
<dbReference type="PIRSF" id="PIRSF021505">
    <property type="entry name" value="O_gly_hdrol"/>
    <property type="match status" value="1"/>
</dbReference>
<gene>
    <name evidence="1" type="ORF">EWM62_07685</name>
</gene>
<dbReference type="Proteomes" id="UP000293331">
    <property type="component" value="Unassembled WGS sequence"/>
</dbReference>
<comment type="caution">
    <text evidence="1">The sequence shown here is derived from an EMBL/GenBank/DDBJ whole genome shotgun (WGS) entry which is preliminary data.</text>
</comment>
<dbReference type="PANTHER" id="PTHR47791">
    <property type="entry name" value="MEIOTICALLY UP-REGULATED GENE 191 PROTEIN"/>
    <property type="match status" value="1"/>
</dbReference>
<keyword evidence="1" id="KW-0378">Hydrolase</keyword>
<dbReference type="OrthoDB" id="2505409at2"/>
<evidence type="ECO:0000313" key="2">
    <source>
        <dbReference type="Proteomes" id="UP000293331"/>
    </source>
</evidence>
<proteinExistence type="predicted"/>
<dbReference type="InterPro" id="IPR053169">
    <property type="entry name" value="MUG_Protein"/>
</dbReference>
<dbReference type="PANTHER" id="PTHR47791:SF4">
    <property type="entry name" value="(PUTATIVE SECRETED PROTEIN)-RELATED"/>
    <property type="match status" value="1"/>
</dbReference>
<evidence type="ECO:0000313" key="1">
    <source>
        <dbReference type="EMBL" id="RYU90528.1"/>
    </source>
</evidence>
<dbReference type="RefSeq" id="WP_129876088.1">
    <property type="nucleotide sequence ID" value="NZ_SEWG01000003.1"/>
</dbReference>
<dbReference type="InterPro" id="IPR005198">
    <property type="entry name" value="Glyco_hydro_76"/>
</dbReference>
<keyword evidence="2" id="KW-1185">Reference proteome</keyword>
<name>A0A4Q5LLK4_9SPHI</name>